<evidence type="ECO:0000256" key="10">
    <source>
        <dbReference type="ARBA" id="ARBA00023098"/>
    </source>
</evidence>
<evidence type="ECO:0000259" key="13">
    <source>
        <dbReference type="PROSITE" id="PS50146"/>
    </source>
</evidence>
<dbReference type="InterPro" id="IPR016064">
    <property type="entry name" value="NAD/diacylglycerol_kinase_sf"/>
</dbReference>
<dbReference type="STRING" id="1423745.GCA_001311215_00893"/>
<dbReference type="PANTHER" id="PTHR12358:SF106">
    <property type="entry name" value="LIPID KINASE YEGS"/>
    <property type="match status" value="1"/>
</dbReference>
<dbReference type="Gene3D" id="2.60.200.40">
    <property type="match status" value="1"/>
</dbReference>
<dbReference type="Pfam" id="PF19279">
    <property type="entry name" value="YegS_C"/>
    <property type="match status" value="1"/>
</dbReference>
<organism evidence="14 15">
    <name type="scientific">Fructilactobacillus florum DSM 22689 = JCM 16035</name>
    <dbReference type="NCBI Taxonomy" id="1423745"/>
    <lineage>
        <taxon>Bacteria</taxon>
        <taxon>Bacillati</taxon>
        <taxon>Bacillota</taxon>
        <taxon>Bacilli</taxon>
        <taxon>Lactobacillales</taxon>
        <taxon>Lactobacillaceae</taxon>
        <taxon>Fructilactobacillus</taxon>
    </lineage>
</organism>
<dbReference type="InterPro" id="IPR050187">
    <property type="entry name" value="Lipid_Phosphate_FormReg"/>
</dbReference>
<dbReference type="InterPro" id="IPR001206">
    <property type="entry name" value="Diacylglycerol_kinase_cat_dom"/>
</dbReference>
<evidence type="ECO:0000256" key="3">
    <source>
        <dbReference type="ARBA" id="ARBA00022516"/>
    </source>
</evidence>
<evidence type="ECO:0000256" key="12">
    <source>
        <dbReference type="ARBA" id="ARBA00023264"/>
    </source>
</evidence>
<dbReference type="AlphaFoldDB" id="A0A0R2CIM0"/>
<dbReference type="PANTHER" id="PTHR12358">
    <property type="entry name" value="SPHINGOSINE KINASE"/>
    <property type="match status" value="1"/>
</dbReference>
<dbReference type="InterPro" id="IPR017438">
    <property type="entry name" value="ATP-NAD_kinase_N"/>
</dbReference>
<dbReference type="InterPro" id="IPR005218">
    <property type="entry name" value="Diacylglycerol/lipid_kinase"/>
</dbReference>
<sequence>MTDLQKRARIIFNPTSGRETLKNKLVDILNVLEQGGYETSIYATTPAENSAQNEARRVAQAGFDLVVAAGGDGTINAVINGIAPLEKRPRLGIIPAGTTNDFARALGIPRDDFVEAARVIANGQTTAMDVGKASNQKLTHYFINIAAGGRLTELTYDVPSDLKTVFGYMAYLMKAVEMLPQARPMDIKVQYDGGSYAGKASMFFLAMTNSVGGLEQAVPNASLSDGKFTMIIVKTGNMVEIMQLIMKVMNGGRHVHDSRIIYQETTHFSVKDNQDKMPINLDGEYGGDAPMDFQNLKEHIEIFSNLKAVADPATQA</sequence>
<name>A0A0R2CIM0_9LACO</name>
<evidence type="ECO:0000256" key="5">
    <source>
        <dbReference type="ARBA" id="ARBA00022723"/>
    </source>
</evidence>
<dbReference type="Gene3D" id="3.40.50.10330">
    <property type="entry name" value="Probable inorganic polyphosphate/atp-NAD kinase, domain 1"/>
    <property type="match status" value="1"/>
</dbReference>
<keyword evidence="10" id="KW-0443">Lipid metabolism</keyword>
<dbReference type="NCBIfam" id="NF009603">
    <property type="entry name" value="PRK13055.1"/>
    <property type="match status" value="1"/>
</dbReference>
<evidence type="ECO:0000256" key="6">
    <source>
        <dbReference type="ARBA" id="ARBA00022741"/>
    </source>
</evidence>
<keyword evidence="5" id="KW-0479">Metal-binding</keyword>
<keyword evidence="11" id="KW-0594">Phospholipid biosynthesis</keyword>
<keyword evidence="6" id="KW-0547">Nucleotide-binding</keyword>
<evidence type="ECO:0000256" key="7">
    <source>
        <dbReference type="ARBA" id="ARBA00022777"/>
    </source>
</evidence>
<dbReference type="NCBIfam" id="TIGR00147">
    <property type="entry name" value="YegS/Rv2252/BmrU family lipid kinase"/>
    <property type="match status" value="1"/>
</dbReference>
<dbReference type="GO" id="GO:0004143">
    <property type="term" value="F:ATP-dependent diacylglycerol kinase activity"/>
    <property type="evidence" value="ECO:0007669"/>
    <property type="project" value="TreeGrafter"/>
</dbReference>
<evidence type="ECO:0000256" key="11">
    <source>
        <dbReference type="ARBA" id="ARBA00023209"/>
    </source>
</evidence>
<keyword evidence="4" id="KW-0808">Transferase</keyword>
<evidence type="ECO:0000256" key="4">
    <source>
        <dbReference type="ARBA" id="ARBA00022679"/>
    </source>
</evidence>
<dbReference type="GO" id="GO:0046872">
    <property type="term" value="F:metal ion binding"/>
    <property type="evidence" value="ECO:0007669"/>
    <property type="project" value="UniProtKB-KW"/>
</dbReference>
<accession>A0A0R2CIM0</accession>
<dbReference type="PATRIC" id="fig|1423745.4.peg.1183"/>
<keyword evidence="8" id="KW-0067">ATP-binding</keyword>
<evidence type="ECO:0000313" key="14">
    <source>
        <dbReference type="EMBL" id="KRM91189.1"/>
    </source>
</evidence>
<comment type="caution">
    <text evidence="14">The sequence shown here is derived from an EMBL/GenBank/DDBJ whole genome shotgun (WGS) entry which is preliminary data.</text>
</comment>
<gene>
    <name evidence="14" type="ORF">FC87_GL001118</name>
</gene>
<keyword evidence="3" id="KW-0444">Lipid biosynthesis</keyword>
<proteinExistence type="inferred from homology"/>
<dbReference type="SMART" id="SM00046">
    <property type="entry name" value="DAGKc"/>
    <property type="match status" value="1"/>
</dbReference>
<evidence type="ECO:0000313" key="15">
    <source>
        <dbReference type="Proteomes" id="UP000051586"/>
    </source>
</evidence>
<dbReference type="PROSITE" id="PS50146">
    <property type="entry name" value="DAGK"/>
    <property type="match status" value="1"/>
</dbReference>
<dbReference type="Pfam" id="PF00781">
    <property type="entry name" value="DAGK_cat"/>
    <property type="match status" value="1"/>
</dbReference>
<feature type="domain" description="DAGKc" evidence="13">
    <location>
        <begin position="3"/>
        <end position="137"/>
    </location>
</feature>
<dbReference type="InterPro" id="IPR045540">
    <property type="entry name" value="YegS/DAGK_C"/>
</dbReference>
<dbReference type="GO" id="GO:0005886">
    <property type="term" value="C:plasma membrane"/>
    <property type="evidence" value="ECO:0007669"/>
    <property type="project" value="TreeGrafter"/>
</dbReference>
<comment type="cofactor">
    <cofactor evidence="1">
        <name>Mg(2+)</name>
        <dbReference type="ChEBI" id="CHEBI:18420"/>
    </cofactor>
</comment>
<dbReference type="SUPFAM" id="SSF111331">
    <property type="entry name" value="NAD kinase/diacylglycerol kinase-like"/>
    <property type="match status" value="1"/>
</dbReference>
<dbReference type="GO" id="GO:0005524">
    <property type="term" value="F:ATP binding"/>
    <property type="evidence" value="ECO:0007669"/>
    <property type="project" value="UniProtKB-KW"/>
</dbReference>
<evidence type="ECO:0000256" key="8">
    <source>
        <dbReference type="ARBA" id="ARBA00022840"/>
    </source>
</evidence>
<protein>
    <recommendedName>
        <fullName evidence="13">DAGKc domain-containing protein</fullName>
    </recommendedName>
</protein>
<dbReference type="Proteomes" id="UP000051586">
    <property type="component" value="Unassembled WGS sequence"/>
</dbReference>
<keyword evidence="7" id="KW-0418">Kinase</keyword>
<evidence type="ECO:0000256" key="2">
    <source>
        <dbReference type="ARBA" id="ARBA00005983"/>
    </source>
</evidence>
<dbReference type="EMBL" id="AYZI01000007">
    <property type="protein sequence ID" value="KRM91189.1"/>
    <property type="molecule type" value="Genomic_DNA"/>
</dbReference>
<keyword evidence="12" id="KW-1208">Phospholipid metabolism</keyword>
<dbReference type="GO" id="GO:0008654">
    <property type="term" value="P:phospholipid biosynthetic process"/>
    <property type="evidence" value="ECO:0007669"/>
    <property type="project" value="UniProtKB-KW"/>
</dbReference>
<reference evidence="14 15" key="1">
    <citation type="journal article" date="2015" name="Genome Announc.">
        <title>Expanding the biotechnology potential of lactobacilli through comparative genomics of 213 strains and associated genera.</title>
        <authorList>
            <person name="Sun Z."/>
            <person name="Harris H.M."/>
            <person name="McCann A."/>
            <person name="Guo C."/>
            <person name="Argimon S."/>
            <person name="Zhang W."/>
            <person name="Yang X."/>
            <person name="Jeffery I.B."/>
            <person name="Cooney J.C."/>
            <person name="Kagawa T.F."/>
            <person name="Liu W."/>
            <person name="Song Y."/>
            <person name="Salvetti E."/>
            <person name="Wrobel A."/>
            <person name="Rasinkangas P."/>
            <person name="Parkhill J."/>
            <person name="Rea M.C."/>
            <person name="O'Sullivan O."/>
            <person name="Ritari J."/>
            <person name="Douillard F.P."/>
            <person name="Paul Ross R."/>
            <person name="Yang R."/>
            <person name="Briner A.E."/>
            <person name="Felis G.E."/>
            <person name="de Vos W.M."/>
            <person name="Barrangou R."/>
            <person name="Klaenhammer T.R."/>
            <person name="Caufield P.W."/>
            <person name="Cui Y."/>
            <person name="Zhang H."/>
            <person name="O'Toole P.W."/>
        </authorList>
    </citation>
    <scope>NUCLEOTIDE SEQUENCE [LARGE SCALE GENOMIC DNA]</scope>
    <source>
        <strain evidence="14 15">DSM 22689</strain>
    </source>
</reference>
<keyword evidence="9" id="KW-0460">Magnesium</keyword>
<comment type="similarity">
    <text evidence="2">Belongs to the diacylglycerol/lipid kinase family.</text>
</comment>
<evidence type="ECO:0000256" key="9">
    <source>
        <dbReference type="ARBA" id="ARBA00022842"/>
    </source>
</evidence>
<evidence type="ECO:0000256" key="1">
    <source>
        <dbReference type="ARBA" id="ARBA00001946"/>
    </source>
</evidence>
<dbReference type="NCBIfam" id="NF009874">
    <property type="entry name" value="PRK13337.1"/>
    <property type="match status" value="1"/>
</dbReference>